<evidence type="ECO:0000259" key="1">
    <source>
        <dbReference type="Pfam" id="PF03050"/>
    </source>
</evidence>
<dbReference type="InterPro" id="IPR039552">
    <property type="entry name" value="IS66_C"/>
</dbReference>
<protein>
    <submittedName>
        <fullName evidence="3">IS66 family transposase</fullName>
    </submittedName>
</protein>
<name>A0A2T7FTF9_9RHOB</name>
<evidence type="ECO:0000259" key="2">
    <source>
        <dbReference type="Pfam" id="PF13817"/>
    </source>
</evidence>
<gene>
    <name evidence="3" type="ORF">DC363_15670</name>
</gene>
<sequence>MSHKPAEIYVIQEIYPKYRCQNCDRFAQAKVPGRVFDYTRFDDSLVVGALVAKYADFLPLYRIQQIFGRSGIRLNRTTLSRLVLKAGDFLRPIYESLIADIKSDTKLFADETRIPVLQPGLGKTKTCYAWAICRDDRRWRGNKPPAVSFHFTGSREGRHAETILEGYSGVLQVDGYAGYNRLTREERAGGSLALAYCWAHARRKFEHVKKSTGSAEASEVLERIRALYAIEKSLQKNHATALVRQAVREAQSKPIVDALFNYLENLSSRILGKSVLGEAINYTMKLRNGLRVFLSDGRVEIDSNPVENTIRPLAVLRKNALFAGSARGGDVWTIISSLIGTCKLNGVEPHAYFSWVFENLANKLPLSKYDKLLPWHCPRGAYAV</sequence>
<proteinExistence type="predicted"/>
<evidence type="ECO:0000313" key="4">
    <source>
        <dbReference type="Proteomes" id="UP000244817"/>
    </source>
</evidence>
<evidence type="ECO:0000313" key="3">
    <source>
        <dbReference type="EMBL" id="PVA05446.1"/>
    </source>
</evidence>
<accession>A0A2T7FTF9</accession>
<dbReference type="OrthoDB" id="9800877at2"/>
<dbReference type="Pfam" id="PF03050">
    <property type="entry name" value="DDE_Tnp_IS66"/>
    <property type="match status" value="1"/>
</dbReference>
<dbReference type="EMBL" id="QCYG01000011">
    <property type="protein sequence ID" value="PVA05446.1"/>
    <property type="molecule type" value="Genomic_DNA"/>
</dbReference>
<dbReference type="PANTHER" id="PTHR33678:SF1">
    <property type="entry name" value="BLL1576 PROTEIN"/>
    <property type="match status" value="1"/>
</dbReference>
<dbReference type="NCBIfam" id="NF033517">
    <property type="entry name" value="transpos_IS66"/>
    <property type="match status" value="1"/>
</dbReference>
<organism evidence="3 4">
    <name type="scientific">Thalassorhabdomicrobium marinisediminis</name>
    <dbReference type="NCBI Taxonomy" id="2170577"/>
    <lineage>
        <taxon>Bacteria</taxon>
        <taxon>Pseudomonadati</taxon>
        <taxon>Pseudomonadota</taxon>
        <taxon>Alphaproteobacteria</taxon>
        <taxon>Rhodobacterales</taxon>
        <taxon>Paracoccaceae</taxon>
        <taxon>Thalassorhabdomicrobium</taxon>
    </lineage>
</organism>
<keyword evidence="4" id="KW-1185">Reference proteome</keyword>
<dbReference type="Proteomes" id="UP000244817">
    <property type="component" value="Unassembled WGS sequence"/>
</dbReference>
<dbReference type="PANTHER" id="PTHR33678">
    <property type="entry name" value="BLL1576 PROTEIN"/>
    <property type="match status" value="1"/>
</dbReference>
<dbReference type="AlphaFoldDB" id="A0A2T7FTF9"/>
<feature type="domain" description="Transposase IS66 C-terminal" evidence="2">
    <location>
        <begin position="337"/>
        <end position="375"/>
    </location>
</feature>
<comment type="caution">
    <text evidence="3">The sequence shown here is derived from an EMBL/GenBank/DDBJ whole genome shotgun (WGS) entry which is preliminary data.</text>
</comment>
<dbReference type="InterPro" id="IPR052344">
    <property type="entry name" value="Transposase-related"/>
</dbReference>
<dbReference type="Pfam" id="PF13817">
    <property type="entry name" value="DDE_Tnp_IS66_C"/>
    <property type="match status" value="1"/>
</dbReference>
<feature type="domain" description="Transposase IS66 central" evidence="1">
    <location>
        <begin position="41"/>
        <end position="329"/>
    </location>
</feature>
<dbReference type="InterPro" id="IPR004291">
    <property type="entry name" value="Transposase_IS66_central"/>
</dbReference>
<reference evidence="3 4" key="1">
    <citation type="submission" date="2018-04" db="EMBL/GenBank/DDBJ databases">
        <title>Pelagivirga bohaiensis gen. nov., sp. nov., a bacterium isolated from the Bohai Sea.</title>
        <authorList>
            <person name="Ji X."/>
        </authorList>
    </citation>
    <scope>NUCLEOTIDE SEQUENCE [LARGE SCALE GENOMIC DNA]</scope>
    <source>
        <strain evidence="3 4">BH-SD16</strain>
    </source>
</reference>